<dbReference type="FunFam" id="1.20.1640.10:FF:000001">
    <property type="entry name" value="Efflux pump membrane transporter"/>
    <property type="match status" value="1"/>
</dbReference>
<comment type="subcellular location">
    <subcellularLocation>
        <location evidence="1 9">Cell inner membrane</location>
        <topology evidence="1 9">Multi-pass membrane protein</topology>
    </subcellularLocation>
</comment>
<dbReference type="Proteomes" id="UP000271227">
    <property type="component" value="Unassembled WGS sequence"/>
</dbReference>
<dbReference type="InterPro" id="IPR000731">
    <property type="entry name" value="SSD"/>
</dbReference>
<comment type="similarity">
    <text evidence="2 9">Belongs to the resistance-nodulation-cell division (RND) (TC 2.A.6) family.</text>
</comment>
<evidence type="ECO:0000256" key="8">
    <source>
        <dbReference type="ARBA" id="ARBA00023136"/>
    </source>
</evidence>
<evidence type="ECO:0000256" key="6">
    <source>
        <dbReference type="ARBA" id="ARBA00022692"/>
    </source>
</evidence>
<feature type="transmembrane region" description="Helical" evidence="9">
    <location>
        <begin position="398"/>
        <end position="420"/>
    </location>
</feature>
<keyword evidence="5 9" id="KW-0997">Cell inner membrane</keyword>
<dbReference type="Gene3D" id="3.30.2090.10">
    <property type="entry name" value="Multidrug efflux transporter AcrB TolC docking domain, DN and DC subdomains"/>
    <property type="match status" value="2"/>
</dbReference>
<feature type="transmembrane region" description="Helical" evidence="9">
    <location>
        <begin position="882"/>
        <end position="900"/>
    </location>
</feature>
<comment type="caution">
    <text evidence="11">The sequence shown here is derived from an EMBL/GenBank/DDBJ whole genome shotgun (WGS) entry which is preliminary data.</text>
</comment>
<dbReference type="FunCoup" id="A0A3M0CWJ1">
    <property type="interactions" value="530"/>
</dbReference>
<dbReference type="PANTHER" id="PTHR32063:SF11">
    <property type="entry name" value="CATION OR DRUG EFFLUX SYSTEM PROTEIN"/>
    <property type="match status" value="1"/>
</dbReference>
<evidence type="ECO:0000256" key="7">
    <source>
        <dbReference type="ARBA" id="ARBA00022989"/>
    </source>
</evidence>
<dbReference type="Gene3D" id="1.20.1640.10">
    <property type="entry name" value="Multidrug efflux transporter AcrB transmembrane domain"/>
    <property type="match status" value="2"/>
</dbReference>
<feature type="transmembrane region" description="Helical" evidence="9">
    <location>
        <begin position="473"/>
        <end position="500"/>
    </location>
</feature>
<dbReference type="InterPro" id="IPR001036">
    <property type="entry name" value="Acrflvin-R"/>
</dbReference>
<feature type="transmembrane region" description="Helical" evidence="9">
    <location>
        <begin position="441"/>
        <end position="461"/>
    </location>
</feature>
<dbReference type="GO" id="GO:0005886">
    <property type="term" value="C:plasma membrane"/>
    <property type="evidence" value="ECO:0007669"/>
    <property type="project" value="UniProtKB-SubCell"/>
</dbReference>
<feature type="domain" description="SSD" evidence="10">
    <location>
        <begin position="365"/>
        <end position="498"/>
    </location>
</feature>
<dbReference type="PROSITE" id="PS50156">
    <property type="entry name" value="SSD"/>
    <property type="match status" value="1"/>
</dbReference>
<evidence type="ECO:0000256" key="1">
    <source>
        <dbReference type="ARBA" id="ARBA00004429"/>
    </source>
</evidence>
<keyword evidence="12" id="KW-1185">Reference proteome</keyword>
<feature type="transmembrane region" description="Helical" evidence="9">
    <location>
        <begin position="341"/>
        <end position="363"/>
    </location>
</feature>
<dbReference type="RefSeq" id="WP_121938909.1">
    <property type="nucleotide sequence ID" value="NZ_REFR01000011.1"/>
</dbReference>
<keyword evidence="8 9" id="KW-0472">Membrane</keyword>
<dbReference type="Gene3D" id="3.30.70.1440">
    <property type="entry name" value="Multidrug efflux transporter AcrB pore domain"/>
    <property type="match status" value="1"/>
</dbReference>
<evidence type="ECO:0000256" key="2">
    <source>
        <dbReference type="ARBA" id="ARBA00010942"/>
    </source>
</evidence>
<dbReference type="PRINTS" id="PR00702">
    <property type="entry name" value="ACRIFLAVINRP"/>
</dbReference>
<dbReference type="SUPFAM" id="SSF82866">
    <property type="entry name" value="Multidrug efflux transporter AcrB transmembrane domain"/>
    <property type="match status" value="2"/>
</dbReference>
<dbReference type="Gene3D" id="3.30.70.1320">
    <property type="entry name" value="Multidrug efflux transporter AcrB pore domain like"/>
    <property type="match status" value="1"/>
</dbReference>
<accession>A0A3M0CWJ1</accession>
<dbReference type="GO" id="GO:0042910">
    <property type="term" value="F:xenobiotic transmembrane transporter activity"/>
    <property type="evidence" value="ECO:0007669"/>
    <property type="project" value="TreeGrafter"/>
</dbReference>
<feature type="transmembrane region" description="Helical" evidence="9">
    <location>
        <begin position="546"/>
        <end position="564"/>
    </location>
</feature>
<dbReference type="NCBIfam" id="NF000282">
    <property type="entry name" value="RND_permease_1"/>
    <property type="match status" value="1"/>
</dbReference>
<evidence type="ECO:0000313" key="12">
    <source>
        <dbReference type="Proteomes" id="UP000271227"/>
    </source>
</evidence>
<keyword evidence="6 9" id="KW-0812">Transmembrane</keyword>
<evidence type="ECO:0000256" key="5">
    <source>
        <dbReference type="ARBA" id="ARBA00022519"/>
    </source>
</evidence>
<sequence length="1064" mass="115133">MKFTHTFIERPIFATVLSILIVLVGAISYFRLPVAQYPDIAPPTIQVTANYPGADALTVARTVATPLEQEINGVEGMLYMSSQSTNDGSLTLTITFGLGADLNQAQVLVQNRVAVAEPRLPEEVRRLGVTTQKNSPDLMMVVHLLSPDNSLDQLYIANYAILQIRDRLARIDGVGDIFIFGASEYSMRVWLDPDRIASVGLTAEEVVATLQSQNIQVASGVLNDEPLPARQGDFELSVQTQGRLVEPEQFEDIVIKSDVEGRITRLGDVGRVELGAADYATKSYLDGKPAIALVIFQRPGTNALETATALRDTMEGFKPDFPQGLDYDIVYNPTEFISQSISAVLETLMEAVILVVLVIVLFLQKWRAALIPSVAIPVSLIGTFAVMSAFGFSLNNLTLFGLVLAIGIVVDDAIVVVENVERNLREGKTAREAAHITMDEVGTALIATSLALIAVFLPASFIGGISGQFFSQFALTIAVATVLSTVVSLTLSPALCAIFLKGEELARQRDKPRTGLGSRFSDWFNGGLDRVGLRYGGMTGRLTRRVGIMFTLYAGLMALAYMEYQRVPGGFIPEQDKGYFIIAAQLPPGAALSRTDDLVLRITEEALAVDGLTNAVAFAGFSGATFTNASNSAAVFVSLEEFDVRQEKGLDYYGILNDLRQRMMQFREGFVVVIPPPPVEGIGSGGGWKMMIQDRGGRGERVLFEATQQLAGAAWANPAVSTPFSFFEVQTPQLFVDIDRARAEILRVPVANVFNALEVYLGSSFVNDFNYLGRTYRVTAQADAAYRLDEDDIARLRTRNQEGGIVPIGSVATFERITGPSRMPRYNLFPAAELQGDTAPGYATGEALASMEALAEQILPPGISYEWTELAYQQKNQGDTSALVYTLAVVFVFLVLAAQFESWLLPLAIILIVPVCFLSAMIGVDIAGFDNNLLTQIGLVVLVGLASKNAILIVEFARQLEDSGRTRFQAAVEAAKLRLRPILMTSFSFILGVVPLVIATGAGAEMRQALGVVVFSGMIGVTLLGLVFTPVFYVACRSLASDQRKLRAQGDGEAGEETAETPAG</sequence>
<feature type="transmembrane region" description="Helical" evidence="9">
    <location>
        <begin position="907"/>
        <end position="927"/>
    </location>
</feature>
<organism evidence="11 12">
    <name type="scientific">Eilatimonas milleporae</name>
    <dbReference type="NCBI Taxonomy" id="911205"/>
    <lineage>
        <taxon>Bacteria</taxon>
        <taxon>Pseudomonadati</taxon>
        <taxon>Pseudomonadota</taxon>
        <taxon>Alphaproteobacteria</taxon>
        <taxon>Kordiimonadales</taxon>
        <taxon>Kordiimonadaceae</taxon>
        <taxon>Eilatimonas</taxon>
    </lineage>
</organism>
<feature type="transmembrane region" description="Helical" evidence="9">
    <location>
        <begin position="12"/>
        <end position="32"/>
    </location>
</feature>
<dbReference type="InterPro" id="IPR004764">
    <property type="entry name" value="MdtF-like"/>
</dbReference>
<dbReference type="EMBL" id="REFR01000011">
    <property type="protein sequence ID" value="RMB08173.1"/>
    <property type="molecule type" value="Genomic_DNA"/>
</dbReference>
<evidence type="ECO:0000256" key="3">
    <source>
        <dbReference type="ARBA" id="ARBA00022448"/>
    </source>
</evidence>
<keyword evidence="4" id="KW-1003">Cell membrane</keyword>
<keyword evidence="3 9" id="KW-0813">Transport</keyword>
<feature type="transmembrane region" description="Helical" evidence="9">
    <location>
        <begin position="933"/>
        <end position="957"/>
    </location>
</feature>
<gene>
    <name evidence="11" type="ORF">BXY39_2269</name>
</gene>
<protein>
    <recommendedName>
        <fullName evidence="9">Efflux pump membrane transporter</fullName>
    </recommendedName>
</protein>
<dbReference type="PANTHER" id="PTHR32063">
    <property type="match status" value="1"/>
</dbReference>
<dbReference type="FunFam" id="3.30.70.1430:FF:000001">
    <property type="entry name" value="Efflux pump membrane transporter"/>
    <property type="match status" value="1"/>
</dbReference>
<evidence type="ECO:0000259" key="10">
    <source>
        <dbReference type="PROSITE" id="PS50156"/>
    </source>
</evidence>
<dbReference type="NCBIfam" id="TIGR00915">
    <property type="entry name" value="2A0602"/>
    <property type="match status" value="1"/>
</dbReference>
<dbReference type="SUPFAM" id="SSF82714">
    <property type="entry name" value="Multidrug efflux transporter AcrB TolC docking domain, DN and DC subdomains"/>
    <property type="match status" value="2"/>
</dbReference>
<keyword evidence="7 9" id="KW-1133">Transmembrane helix</keyword>
<dbReference type="AlphaFoldDB" id="A0A3M0CWJ1"/>
<feature type="transmembrane region" description="Helical" evidence="9">
    <location>
        <begin position="370"/>
        <end position="392"/>
    </location>
</feature>
<dbReference type="Pfam" id="PF00873">
    <property type="entry name" value="ACR_tran"/>
    <property type="match status" value="1"/>
</dbReference>
<name>A0A3M0CWJ1_9PROT</name>
<evidence type="ECO:0000313" key="11">
    <source>
        <dbReference type="EMBL" id="RMB08173.1"/>
    </source>
</evidence>
<evidence type="ECO:0000256" key="4">
    <source>
        <dbReference type="ARBA" id="ARBA00022475"/>
    </source>
</evidence>
<dbReference type="InterPro" id="IPR027463">
    <property type="entry name" value="AcrB_DN_DC_subdom"/>
</dbReference>
<evidence type="ECO:0000256" key="9">
    <source>
        <dbReference type="RuleBase" id="RU364070"/>
    </source>
</evidence>
<dbReference type="GO" id="GO:0015562">
    <property type="term" value="F:efflux transmembrane transporter activity"/>
    <property type="evidence" value="ECO:0007669"/>
    <property type="project" value="InterPro"/>
</dbReference>
<feature type="transmembrane region" description="Helical" evidence="9">
    <location>
        <begin position="982"/>
        <end position="1004"/>
    </location>
</feature>
<dbReference type="Gene3D" id="3.30.70.1430">
    <property type="entry name" value="Multidrug efflux transporter AcrB pore domain"/>
    <property type="match status" value="2"/>
</dbReference>
<dbReference type="SUPFAM" id="SSF82693">
    <property type="entry name" value="Multidrug efflux transporter AcrB pore domain, PN1, PN2, PC1 and PC2 subdomains"/>
    <property type="match status" value="4"/>
</dbReference>
<reference evidence="11 12" key="1">
    <citation type="submission" date="2018-10" db="EMBL/GenBank/DDBJ databases">
        <title>Genomic Encyclopedia of Archaeal and Bacterial Type Strains, Phase II (KMG-II): from individual species to whole genera.</title>
        <authorList>
            <person name="Goeker M."/>
        </authorList>
    </citation>
    <scope>NUCLEOTIDE SEQUENCE [LARGE SCALE GENOMIC DNA]</scope>
    <source>
        <strain evidence="11 12">DSM 25217</strain>
    </source>
</reference>
<dbReference type="GO" id="GO:0009636">
    <property type="term" value="P:response to toxic substance"/>
    <property type="evidence" value="ECO:0007669"/>
    <property type="project" value="UniProtKB-ARBA"/>
</dbReference>
<dbReference type="InParanoid" id="A0A3M0CWJ1"/>
<dbReference type="OrthoDB" id="9807350at2"/>
<proteinExistence type="inferred from homology"/>
<feature type="transmembrane region" description="Helical" evidence="9">
    <location>
        <begin position="1010"/>
        <end position="1035"/>
    </location>
</feature>